<dbReference type="Pfam" id="PF05168">
    <property type="entry name" value="HEPN"/>
    <property type="match status" value="1"/>
</dbReference>
<gene>
    <name evidence="2" type="ORF">OIN60_11350</name>
</gene>
<sequence length="129" mass="14649">MDRQTKEWLRFATNDYELSMVAATQNKLENGCYLLQQSAEKYLKSIEVYLNLGISKTHLLSRLCKSIESAGITVPVEVMEASFILESYATTARYPGYDINLDDMSKCIASHAAIKSYVEKYFSDKTPKI</sequence>
<protein>
    <submittedName>
        <fullName evidence="2">HEPN domain-containing protein</fullName>
    </submittedName>
</protein>
<evidence type="ECO:0000313" key="2">
    <source>
        <dbReference type="EMBL" id="MDP4097365.1"/>
    </source>
</evidence>
<keyword evidence="3" id="KW-1185">Reference proteome</keyword>
<dbReference type="Proteomes" id="UP001241848">
    <property type="component" value="Unassembled WGS sequence"/>
</dbReference>
<name>A0ABT9FRK1_9BACL</name>
<organism evidence="2 3">
    <name type="scientific">Paenibacillus zeirhizosphaerae</name>
    <dbReference type="NCBI Taxonomy" id="2987519"/>
    <lineage>
        <taxon>Bacteria</taxon>
        <taxon>Bacillati</taxon>
        <taxon>Bacillota</taxon>
        <taxon>Bacilli</taxon>
        <taxon>Bacillales</taxon>
        <taxon>Paenibacillaceae</taxon>
        <taxon>Paenibacillus</taxon>
    </lineage>
</organism>
<dbReference type="SUPFAM" id="SSF81593">
    <property type="entry name" value="Nucleotidyltransferase substrate binding subunit/domain"/>
    <property type="match status" value="1"/>
</dbReference>
<dbReference type="PROSITE" id="PS50910">
    <property type="entry name" value="HEPN"/>
    <property type="match status" value="1"/>
</dbReference>
<comment type="caution">
    <text evidence="2">The sequence shown here is derived from an EMBL/GenBank/DDBJ whole genome shotgun (WGS) entry which is preliminary data.</text>
</comment>
<dbReference type="Gene3D" id="1.20.120.330">
    <property type="entry name" value="Nucleotidyltransferases domain 2"/>
    <property type="match status" value="1"/>
</dbReference>
<evidence type="ECO:0000313" key="3">
    <source>
        <dbReference type="Proteomes" id="UP001241848"/>
    </source>
</evidence>
<evidence type="ECO:0000259" key="1">
    <source>
        <dbReference type="PROSITE" id="PS50910"/>
    </source>
</evidence>
<dbReference type="RefSeq" id="WP_305754976.1">
    <property type="nucleotide sequence ID" value="NZ_JAPCKK010000016.1"/>
</dbReference>
<dbReference type="EMBL" id="JAPCKK010000016">
    <property type="protein sequence ID" value="MDP4097365.1"/>
    <property type="molecule type" value="Genomic_DNA"/>
</dbReference>
<proteinExistence type="predicted"/>
<accession>A0ABT9FRK1</accession>
<feature type="domain" description="HEPN" evidence="1">
    <location>
        <begin position="9"/>
        <end position="114"/>
    </location>
</feature>
<dbReference type="InterPro" id="IPR007842">
    <property type="entry name" value="HEPN_dom"/>
</dbReference>
<reference evidence="2 3" key="1">
    <citation type="submission" date="2022-10" db="EMBL/GenBank/DDBJ databases">
        <title>Paenibacillus description and whole genome data of maize root bacterial community.</title>
        <authorList>
            <person name="Marton D."/>
            <person name="Farkas M."/>
            <person name="Cserhati M."/>
        </authorList>
    </citation>
    <scope>NUCLEOTIDE SEQUENCE [LARGE SCALE GENOMIC DNA]</scope>
    <source>
        <strain evidence="2 3">P96</strain>
    </source>
</reference>
<dbReference type="SMART" id="SM00748">
    <property type="entry name" value="HEPN"/>
    <property type="match status" value="1"/>
</dbReference>